<sequence length="409" mass="46779">MGRWDHSRSPRQGRLQWISKTLAQLGRYKQNRPYGLEVDGSGCIKLSNLMETWGNSNGVSQDEVVQAVSDNLVNERTGGARFKLSHEGRETIIQVHRAGGEWPSNSEKTSSWSSSSWNGNSSWGAKNQNNDKQDSWKSDQSWNKKNDWDNHSSNGNHTESWVKSEPSENWNKRGNAAGWRLQQGSQSTQNSTSWNNRGGRQGSYDKAEQIQRYMAYLLKNGWQEGVNADREGYADLQSIVDAMQQRKPDFGLTSVEEVKTFLQETDQEGRFAIDAQDRVRKIDRNARQQPPEPQPWKSHTTTTRPSQAQPARSQPARFNAFEAPTHVQKEEVDYDEDEPEADDTPGVSQVKTEINNRKPKNPPGKHWTQYDDNTTIWWYYEGPRGVWWMGPEHSEPQPYNSAPAVEPEE</sequence>
<keyword evidence="3" id="KW-1185">Reference proteome</keyword>
<gene>
    <name evidence="2" type="ORF">SCF082_LOCUS15250</name>
</gene>
<feature type="compositionally biased region" description="Polar residues" evidence="1">
    <location>
        <begin position="297"/>
        <end position="312"/>
    </location>
</feature>
<feature type="compositionally biased region" description="Basic and acidic residues" evidence="1">
    <location>
        <begin position="129"/>
        <end position="150"/>
    </location>
</feature>
<dbReference type="EMBL" id="CAXAMM010009735">
    <property type="protein sequence ID" value="CAK9021230.1"/>
    <property type="molecule type" value="Genomic_DNA"/>
</dbReference>
<feature type="region of interest" description="Disordered" evidence="1">
    <location>
        <begin position="390"/>
        <end position="409"/>
    </location>
</feature>
<organism evidence="2 3">
    <name type="scientific">Durusdinium trenchii</name>
    <dbReference type="NCBI Taxonomy" id="1381693"/>
    <lineage>
        <taxon>Eukaryota</taxon>
        <taxon>Sar</taxon>
        <taxon>Alveolata</taxon>
        <taxon>Dinophyceae</taxon>
        <taxon>Suessiales</taxon>
        <taxon>Symbiodiniaceae</taxon>
        <taxon>Durusdinium</taxon>
    </lineage>
</organism>
<protein>
    <recommendedName>
        <fullName evidence="4">2'-phosphotransferase</fullName>
    </recommendedName>
</protein>
<feature type="compositionally biased region" description="Low complexity" evidence="1">
    <location>
        <begin position="104"/>
        <end position="123"/>
    </location>
</feature>
<feature type="region of interest" description="Disordered" evidence="1">
    <location>
        <begin position="97"/>
        <end position="203"/>
    </location>
</feature>
<feature type="compositionally biased region" description="Acidic residues" evidence="1">
    <location>
        <begin position="332"/>
        <end position="343"/>
    </location>
</feature>
<dbReference type="InterPro" id="IPR042080">
    <property type="entry name" value="RNA_2'-PTrans_N"/>
</dbReference>
<evidence type="ECO:0000313" key="3">
    <source>
        <dbReference type="Proteomes" id="UP001642464"/>
    </source>
</evidence>
<evidence type="ECO:0000313" key="2">
    <source>
        <dbReference type="EMBL" id="CAK9021230.1"/>
    </source>
</evidence>
<feature type="region of interest" description="Disordered" evidence="1">
    <location>
        <begin position="285"/>
        <end position="370"/>
    </location>
</feature>
<proteinExistence type="predicted"/>
<evidence type="ECO:0008006" key="4">
    <source>
        <dbReference type="Google" id="ProtNLM"/>
    </source>
</evidence>
<dbReference type="Proteomes" id="UP001642464">
    <property type="component" value="Unassembled WGS sequence"/>
</dbReference>
<name>A0ABP0K485_9DINO</name>
<accession>A0ABP0K485</accession>
<feature type="compositionally biased region" description="Low complexity" evidence="1">
    <location>
        <begin position="182"/>
        <end position="196"/>
    </location>
</feature>
<reference evidence="2 3" key="1">
    <citation type="submission" date="2024-02" db="EMBL/GenBank/DDBJ databases">
        <authorList>
            <person name="Chen Y."/>
            <person name="Shah S."/>
            <person name="Dougan E. K."/>
            <person name="Thang M."/>
            <person name="Chan C."/>
        </authorList>
    </citation>
    <scope>NUCLEOTIDE SEQUENCE [LARGE SCALE GENOMIC DNA]</scope>
</reference>
<comment type="caution">
    <text evidence="2">The sequence shown here is derived from an EMBL/GenBank/DDBJ whole genome shotgun (WGS) entry which is preliminary data.</text>
</comment>
<dbReference type="Gene3D" id="1.10.10.970">
    <property type="entry name" value="RNA 2'-phosphotransferase, Tpt1/KptA family, N-terminal domain"/>
    <property type="match status" value="1"/>
</dbReference>
<evidence type="ECO:0000256" key="1">
    <source>
        <dbReference type="SAM" id="MobiDB-lite"/>
    </source>
</evidence>